<evidence type="ECO:0008006" key="3">
    <source>
        <dbReference type="Google" id="ProtNLM"/>
    </source>
</evidence>
<accession>A0A8H9J292</accession>
<reference evidence="1" key="2">
    <citation type="submission" date="2020-09" db="EMBL/GenBank/DDBJ databases">
        <authorList>
            <person name="Sun Q."/>
            <person name="Zhou Y."/>
        </authorList>
    </citation>
    <scope>NUCLEOTIDE SEQUENCE</scope>
    <source>
        <strain evidence="1">CGMCC 4.7679</strain>
    </source>
</reference>
<dbReference type="SUPFAM" id="SSF48452">
    <property type="entry name" value="TPR-like"/>
    <property type="match status" value="1"/>
</dbReference>
<dbReference type="Proteomes" id="UP000658656">
    <property type="component" value="Unassembled WGS sequence"/>
</dbReference>
<dbReference type="EMBL" id="BNAV01000005">
    <property type="protein sequence ID" value="GHF63882.1"/>
    <property type="molecule type" value="Genomic_DNA"/>
</dbReference>
<dbReference type="Gene3D" id="1.25.40.10">
    <property type="entry name" value="Tetratricopeptide repeat domain"/>
    <property type="match status" value="1"/>
</dbReference>
<dbReference type="Pfam" id="PF13374">
    <property type="entry name" value="TPR_10"/>
    <property type="match status" value="1"/>
</dbReference>
<reference evidence="1" key="1">
    <citation type="journal article" date="2014" name="Int. J. Syst. Evol. Microbiol.">
        <title>Complete genome sequence of Corynebacterium casei LMG S-19264T (=DSM 44701T), isolated from a smear-ripened cheese.</title>
        <authorList>
            <consortium name="US DOE Joint Genome Institute (JGI-PGF)"/>
            <person name="Walter F."/>
            <person name="Albersmeier A."/>
            <person name="Kalinowski J."/>
            <person name="Ruckert C."/>
        </authorList>
    </citation>
    <scope>NUCLEOTIDE SEQUENCE</scope>
    <source>
        <strain evidence="1">CGMCC 4.7679</strain>
    </source>
</reference>
<keyword evidence="2" id="KW-1185">Reference proteome</keyword>
<protein>
    <recommendedName>
        <fullName evidence="3">Tetratricopeptide repeat protein</fullName>
    </recommendedName>
</protein>
<gene>
    <name evidence="1" type="ORF">GCM10017566_41960</name>
</gene>
<dbReference type="Gene3D" id="3.40.50.300">
    <property type="entry name" value="P-loop containing nucleotide triphosphate hydrolases"/>
    <property type="match status" value="1"/>
</dbReference>
<organism evidence="1 2">
    <name type="scientific">Amycolatopsis bartoniae</name>
    <dbReference type="NCBI Taxonomy" id="941986"/>
    <lineage>
        <taxon>Bacteria</taxon>
        <taxon>Bacillati</taxon>
        <taxon>Actinomycetota</taxon>
        <taxon>Actinomycetes</taxon>
        <taxon>Pseudonocardiales</taxon>
        <taxon>Pseudonocardiaceae</taxon>
        <taxon>Amycolatopsis</taxon>
    </lineage>
</organism>
<proteinExistence type="predicted"/>
<dbReference type="InterPro" id="IPR011990">
    <property type="entry name" value="TPR-like_helical_dom_sf"/>
</dbReference>
<dbReference type="SUPFAM" id="SSF52540">
    <property type="entry name" value="P-loop containing nucleoside triphosphate hydrolases"/>
    <property type="match status" value="1"/>
</dbReference>
<evidence type="ECO:0000313" key="1">
    <source>
        <dbReference type="EMBL" id="GHF63882.1"/>
    </source>
</evidence>
<dbReference type="AlphaFoldDB" id="A0A8H9J292"/>
<dbReference type="SMART" id="SM00028">
    <property type="entry name" value="TPR"/>
    <property type="match status" value="4"/>
</dbReference>
<dbReference type="GO" id="GO:0043531">
    <property type="term" value="F:ADP binding"/>
    <property type="evidence" value="ECO:0007669"/>
    <property type="project" value="InterPro"/>
</dbReference>
<dbReference type="Pfam" id="PF13424">
    <property type="entry name" value="TPR_12"/>
    <property type="match status" value="1"/>
</dbReference>
<dbReference type="InterPro" id="IPR019734">
    <property type="entry name" value="TPR_rpt"/>
</dbReference>
<dbReference type="InterPro" id="IPR027417">
    <property type="entry name" value="P-loop_NTPase"/>
</dbReference>
<dbReference type="RefSeq" id="WP_183176643.1">
    <property type="nucleotide sequence ID" value="NZ_BNAV01000005.1"/>
</dbReference>
<dbReference type="PANTHER" id="PTHR47691:SF3">
    <property type="entry name" value="HTH-TYPE TRANSCRIPTIONAL REGULATOR RV0890C-RELATED"/>
    <property type="match status" value="1"/>
</dbReference>
<evidence type="ECO:0000313" key="2">
    <source>
        <dbReference type="Proteomes" id="UP000658656"/>
    </source>
</evidence>
<sequence>MWVQRLVTGFLRLLGREREQRRTSGSTDFELQEGWPVRLPEAQGPLIGRGEPLRVLDELLTRSGIVVLEGEAGIGKTHLMLWWANRVCGQFPDGCLFADLNGVVSESQTEAVLTGFLEELGVSPSAAERPEELPALFRSVTAGKRLLVVLDNAALAAQVAALLPAGEFAVVVTSRKPLADLARTRGATRIPLSKLGIPESKDVLRQIGGAARVDDDPVATAAVIERCHRLPLALCLAAEQLAARPELSMAELAEELEREERVTTMVVSLDTGITFPTVLDATYRKLPPAVARTYRLLGAQPCPALHLSAIAALTGQDLAAARDAVAVLRRFKLVGRTRDGRIALQNMLRDFAAGRAGAEETEEGLRRLLRWYVATAWHAGNAVAPGWAGPALTAGADDIDPLVFSKQEYQKALTWFHTEREAVLALVKTIGHRESTAWKAPVLYLPHLFLSRPWSDCLEFARLGVRIARAAGDDLGLARCLHSLGWVLHELRQDDEALLCLREAMDLHRRLKDDRGKAWTAYALGESLTATGHLVDALRYFELALAHFRAPEWLFGKAIVLASMAFALDEQDAQRAFAAAEEALSISNRVGICPLQSRSQHQLGLLHHLHGDPLLAIEHFSQAVRLWRRTGERWGEANTLLSLAETYIAVDRIDEASEALTASLELFRALHDPRALVAQATLTKLEARAKPDQPS</sequence>
<comment type="caution">
    <text evidence="1">The sequence shown here is derived from an EMBL/GenBank/DDBJ whole genome shotgun (WGS) entry which is preliminary data.</text>
</comment>
<dbReference type="PANTHER" id="PTHR47691">
    <property type="entry name" value="REGULATOR-RELATED"/>
    <property type="match status" value="1"/>
</dbReference>
<dbReference type="PRINTS" id="PR00364">
    <property type="entry name" value="DISEASERSIST"/>
</dbReference>
<name>A0A8H9J292_9PSEU</name>